<evidence type="ECO:0008006" key="3">
    <source>
        <dbReference type="Google" id="ProtNLM"/>
    </source>
</evidence>
<evidence type="ECO:0000313" key="2">
    <source>
        <dbReference type="Proteomes" id="UP000199403"/>
    </source>
</evidence>
<dbReference type="Proteomes" id="UP000199403">
    <property type="component" value="Unassembled WGS sequence"/>
</dbReference>
<dbReference type="SUPFAM" id="SSF82171">
    <property type="entry name" value="DPP6 N-terminal domain-like"/>
    <property type="match status" value="1"/>
</dbReference>
<dbReference type="InterPro" id="IPR006311">
    <property type="entry name" value="TAT_signal"/>
</dbReference>
<dbReference type="RefSeq" id="WP_177179556.1">
    <property type="nucleotide sequence ID" value="NZ_FNZH01000001.1"/>
</dbReference>
<gene>
    <name evidence="1" type="ORF">SAMN05192553_101423</name>
</gene>
<dbReference type="InterPro" id="IPR015943">
    <property type="entry name" value="WD40/YVTN_repeat-like_dom_sf"/>
</dbReference>
<protein>
    <recommendedName>
        <fullName evidence="3">WD40-like Beta Propeller Repeat</fullName>
    </recommendedName>
</protein>
<dbReference type="EMBL" id="FNZH01000001">
    <property type="protein sequence ID" value="SEI82169.1"/>
    <property type="molecule type" value="Genomic_DNA"/>
</dbReference>
<reference evidence="2" key="1">
    <citation type="submission" date="2016-10" db="EMBL/GenBank/DDBJ databases">
        <authorList>
            <person name="Varghese N."/>
            <person name="Submissions S."/>
        </authorList>
    </citation>
    <scope>NUCLEOTIDE SEQUENCE [LARGE SCALE GENOMIC DNA]</scope>
    <source>
        <strain evidence="2">IBRC-M 10761</strain>
    </source>
</reference>
<dbReference type="Gene3D" id="2.130.10.10">
    <property type="entry name" value="YVTN repeat-like/Quinoprotein amine dehydrogenase"/>
    <property type="match status" value="1"/>
</dbReference>
<proteinExistence type="predicted"/>
<sequence>MIDRRTFLRRSGLIAAALTSGPAWISRAAERQPVRITEGPQGHWFGYYDKWQVDPSGRYALGCKVTFEGRSPEDTDRLEIGLIDLQEGHRWKTIGESLAWGWQQSCMLQWIPGSTEEVIWNDREAGGYVSRIYHIHSGQTRTLPQPVYALSPDGAFAVGTAFNRIQNLRPGYGYAGIPDPYQAQKAPDEIGLYTMDLRTGTTNHLLSLADLAHLPHAGEDVSDNWHWFNHMLVSPDSRRLLFLHRWRPEILENQQMARTGFVTRMITVDTTGKDLYVADPSGNSSHFVWKDSEHIFVWTRPVGKEAGFWLIKDKTAEMERIGAASMDRNGHNTYVPHTNEEWVLNDTYPDKERLITLYLYHVPSKRKVILGKFYSPERFFGEWRCDLHPRCDQQGRRVFFDSTHEGSRQMYSLDISDIVGT</sequence>
<accession>A0A1H6TQ07</accession>
<organism evidence="1 2">
    <name type="scientific">Cyclobacterium xiamenense</name>
    <dbReference type="NCBI Taxonomy" id="1297121"/>
    <lineage>
        <taxon>Bacteria</taxon>
        <taxon>Pseudomonadati</taxon>
        <taxon>Bacteroidota</taxon>
        <taxon>Cytophagia</taxon>
        <taxon>Cytophagales</taxon>
        <taxon>Cyclobacteriaceae</taxon>
        <taxon>Cyclobacterium</taxon>
    </lineage>
</organism>
<evidence type="ECO:0000313" key="1">
    <source>
        <dbReference type="EMBL" id="SEI82169.1"/>
    </source>
</evidence>
<dbReference type="STRING" id="1416801.SAMN05192553_101423"/>
<name>A0A1H6TQ07_9BACT</name>
<dbReference type="PROSITE" id="PS51318">
    <property type="entry name" value="TAT"/>
    <property type="match status" value="1"/>
</dbReference>
<keyword evidence="2" id="KW-1185">Reference proteome</keyword>
<dbReference type="AlphaFoldDB" id="A0A1H6TQ07"/>